<organism evidence="1 2">
    <name type="scientific">Paludisphaera borealis</name>
    <dbReference type="NCBI Taxonomy" id="1387353"/>
    <lineage>
        <taxon>Bacteria</taxon>
        <taxon>Pseudomonadati</taxon>
        <taxon>Planctomycetota</taxon>
        <taxon>Planctomycetia</taxon>
        <taxon>Isosphaerales</taxon>
        <taxon>Isosphaeraceae</taxon>
        <taxon>Paludisphaera</taxon>
    </lineage>
</organism>
<proteinExistence type="predicted"/>
<reference evidence="2" key="1">
    <citation type="submission" date="2016-12" db="EMBL/GenBank/DDBJ databases">
        <title>Comparative genomics of four Isosphaeraceae planctomycetes: a common pool of plasmids and glycoside hydrolase genes.</title>
        <authorList>
            <person name="Ivanova A."/>
        </authorList>
    </citation>
    <scope>NUCLEOTIDE SEQUENCE [LARGE SCALE GENOMIC DNA]</scope>
    <source>
        <strain evidence="2">PX4</strain>
    </source>
</reference>
<dbReference type="AlphaFoldDB" id="A0A1U7CK42"/>
<sequence>MKRAWAMLGGMTLLLVVGCSQNYDRRTEQTLDRMYYEKRLDDNLMPPAAKGKLEELSIYLRPPKELAGPTQTFQMTVVEPGKFDVESTFIEPDKQSLHVLARVDRPKAAAKKTPAPADAAPRGDFNEEVVDLVRNVYGAEINLGQFKEQKKQNNTFKAYTVNLEAKEIQIYLYGGKSTPHKVALIFEYPKAEKNAVSPKIGLCLECFAVGEAARLAFAGGEVEENADGEGGGGGGEGGGPPI</sequence>
<dbReference type="EMBL" id="CP019082">
    <property type="protein sequence ID" value="APW59310.1"/>
    <property type="molecule type" value="Genomic_DNA"/>
</dbReference>
<protein>
    <recommendedName>
        <fullName evidence="3">Lipoprotein</fullName>
    </recommendedName>
</protein>
<evidence type="ECO:0008006" key="3">
    <source>
        <dbReference type="Google" id="ProtNLM"/>
    </source>
</evidence>
<name>A0A1U7CK42_9BACT</name>
<accession>A0A1U7CK42</accession>
<evidence type="ECO:0000313" key="1">
    <source>
        <dbReference type="EMBL" id="APW59310.1"/>
    </source>
</evidence>
<evidence type="ECO:0000313" key="2">
    <source>
        <dbReference type="Proteomes" id="UP000186309"/>
    </source>
</evidence>
<gene>
    <name evidence="1" type="ORF">BSF38_00728</name>
</gene>
<dbReference type="PROSITE" id="PS51257">
    <property type="entry name" value="PROKAR_LIPOPROTEIN"/>
    <property type="match status" value="1"/>
</dbReference>
<dbReference type="RefSeq" id="WP_076343508.1">
    <property type="nucleotide sequence ID" value="NZ_CP019082.1"/>
</dbReference>
<dbReference type="KEGG" id="pbor:BSF38_00728"/>
<keyword evidence="2" id="KW-1185">Reference proteome</keyword>
<dbReference type="Proteomes" id="UP000186309">
    <property type="component" value="Chromosome"/>
</dbReference>
<dbReference type="OrthoDB" id="272560at2"/>